<dbReference type="CDD" id="cd06170">
    <property type="entry name" value="LuxR_C_like"/>
    <property type="match status" value="1"/>
</dbReference>
<keyword evidence="6" id="KW-1185">Reference proteome</keyword>
<dbReference type="Pfam" id="PF25873">
    <property type="entry name" value="WHD_MalT"/>
    <property type="match status" value="1"/>
</dbReference>
<dbReference type="SUPFAM" id="SSF52540">
    <property type="entry name" value="P-loop containing nucleoside triphosphate hydrolases"/>
    <property type="match status" value="1"/>
</dbReference>
<dbReference type="InterPro" id="IPR011990">
    <property type="entry name" value="TPR-like_helical_dom_sf"/>
</dbReference>
<evidence type="ECO:0000313" key="6">
    <source>
        <dbReference type="Proteomes" id="UP000326912"/>
    </source>
</evidence>
<dbReference type="SMART" id="SM00028">
    <property type="entry name" value="TPR"/>
    <property type="match status" value="3"/>
</dbReference>
<dbReference type="InterPro" id="IPR059106">
    <property type="entry name" value="WHD_MalT"/>
</dbReference>
<dbReference type="PANTHER" id="PTHR44688:SF16">
    <property type="entry name" value="DNA-BINDING TRANSCRIPTIONAL ACTIVATOR DEVR_DOSR"/>
    <property type="match status" value="1"/>
</dbReference>
<dbReference type="AlphaFoldDB" id="A0A5J4KFJ3"/>
<dbReference type="InterPro" id="IPR016032">
    <property type="entry name" value="Sig_transdc_resp-reg_C-effctor"/>
</dbReference>
<keyword evidence="2" id="KW-0238">DNA-binding</keyword>
<dbReference type="Pfam" id="PF00196">
    <property type="entry name" value="GerE"/>
    <property type="match status" value="1"/>
</dbReference>
<protein>
    <submittedName>
        <fullName evidence="5">LuxR family transcriptional regulator</fullName>
    </submittedName>
</protein>
<keyword evidence="3" id="KW-0804">Transcription</keyword>
<evidence type="ECO:0000256" key="3">
    <source>
        <dbReference type="ARBA" id="ARBA00023163"/>
    </source>
</evidence>
<dbReference type="RefSeq" id="WP_151756083.1">
    <property type="nucleotide sequence ID" value="NZ_BKZW01000001.1"/>
</dbReference>
<dbReference type="InterPro" id="IPR000792">
    <property type="entry name" value="Tscrpt_reg_LuxR_C"/>
</dbReference>
<evidence type="ECO:0000256" key="1">
    <source>
        <dbReference type="ARBA" id="ARBA00023015"/>
    </source>
</evidence>
<dbReference type="InterPro" id="IPR036388">
    <property type="entry name" value="WH-like_DNA-bd_sf"/>
</dbReference>
<dbReference type="PANTHER" id="PTHR44688">
    <property type="entry name" value="DNA-BINDING TRANSCRIPTIONAL ACTIVATOR DEVR_DOSR"/>
    <property type="match status" value="1"/>
</dbReference>
<evidence type="ECO:0000259" key="4">
    <source>
        <dbReference type="PROSITE" id="PS50043"/>
    </source>
</evidence>
<keyword evidence="1" id="KW-0805">Transcription regulation</keyword>
<proteinExistence type="predicted"/>
<gene>
    <name evidence="5" type="ORF">KDW_23160</name>
</gene>
<dbReference type="InterPro" id="IPR041617">
    <property type="entry name" value="TPR_MalT"/>
</dbReference>
<accession>A0A5J4KFJ3</accession>
<dbReference type="PRINTS" id="PR00038">
    <property type="entry name" value="HTHLUXR"/>
</dbReference>
<dbReference type="EMBL" id="BKZW01000001">
    <property type="protein sequence ID" value="GER88154.1"/>
    <property type="molecule type" value="Genomic_DNA"/>
</dbReference>
<dbReference type="SUPFAM" id="SSF46894">
    <property type="entry name" value="C-terminal effector domain of the bipartite response regulators"/>
    <property type="match status" value="1"/>
</dbReference>
<name>A0A5J4KFJ3_9CHLR</name>
<dbReference type="GO" id="GO:0006355">
    <property type="term" value="P:regulation of DNA-templated transcription"/>
    <property type="evidence" value="ECO:0007669"/>
    <property type="project" value="InterPro"/>
</dbReference>
<reference evidence="5 6" key="1">
    <citation type="submission" date="2019-10" db="EMBL/GenBank/DDBJ databases">
        <title>Dictyobacter vulcani sp. nov., within the class Ktedonobacteria, isolated from soil of volcanic Mt. Zao.</title>
        <authorList>
            <person name="Zheng Y."/>
            <person name="Wang C.M."/>
            <person name="Sakai Y."/>
            <person name="Abe K."/>
            <person name="Yokota A."/>
            <person name="Yabe S."/>
        </authorList>
    </citation>
    <scope>NUCLEOTIDE SEQUENCE [LARGE SCALE GENOMIC DNA]</scope>
    <source>
        <strain evidence="5 6">W12</strain>
    </source>
</reference>
<comment type="caution">
    <text evidence="5">The sequence shown here is derived from an EMBL/GenBank/DDBJ whole genome shotgun (WGS) entry which is preliminary data.</text>
</comment>
<feature type="domain" description="HTH luxR-type" evidence="4">
    <location>
        <begin position="837"/>
        <end position="902"/>
    </location>
</feature>
<dbReference type="Proteomes" id="UP000326912">
    <property type="component" value="Unassembled WGS sequence"/>
</dbReference>
<dbReference type="SUPFAM" id="SSF48452">
    <property type="entry name" value="TPR-like"/>
    <property type="match status" value="1"/>
</dbReference>
<dbReference type="Pfam" id="PF17874">
    <property type="entry name" value="TPR_MalT"/>
    <property type="match status" value="1"/>
</dbReference>
<dbReference type="SMART" id="SM00421">
    <property type="entry name" value="HTH_LUXR"/>
    <property type="match status" value="1"/>
</dbReference>
<dbReference type="PROSITE" id="PS50043">
    <property type="entry name" value="HTH_LUXR_2"/>
    <property type="match status" value="1"/>
</dbReference>
<dbReference type="PROSITE" id="PS00622">
    <property type="entry name" value="HTH_LUXR_1"/>
    <property type="match status" value="1"/>
</dbReference>
<dbReference type="GO" id="GO:0003677">
    <property type="term" value="F:DNA binding"/>
    <property type="evidence" value="ECO:0007669"/>
    <property type="project" value="UniProtKB-KW"/>
</dbReference>
<organism evidence="5 6">
    <name type="scientific">Dictyobacter vulcani</name>
    <dbReference type="NCBI Taxonomy" id="2607529"/>
    <lineage>
        <taxon>Bacteria</taxon>
        <taxon>Bacillati</taxon>
        <taxon>Chloroflexota</taxon>
        <taxon>Ktedonobacteria</taxon>
        <taxon>Ktedonobacterales</taxon>
        <taxon>Dictyobacteraceae</taxon>
        <taxon>Dictyobacter</taxon>
    </lineage>
</organism>
<dbReference type="Gene3D" id="3.40.50.300">
    <property type="entry name" value="P-loop containing nucleotide triphosphate hydrolases"/>
    <property type="match status" value="1"/>
</dbReference>
<dbReference type="Gene3D" id="1.10.10.10">
    <property type="entry name" value="Winged helix-like DNA-binding domain superfamily/Winged helix DNA-binding domain"/>
    <property type="match status" value="1"/>
</dbReference>
<evidence type="ECO:0000256" key="2">
    <source>
        <dbReference type="ARBA" id="ARBA00023125"/>
    </source>
</evidence>
<dbReference type="InterPro" id="IPR027417">
    <property type="entry name" value="P-loop_NTPase"/>
</dbReference>
<sequence>MERGNHDPLLITTKLAIPPLYLKKIISRTHAYTALDSGLQRPLTLITAPAGFGKTTLVSEWIRRRQLAAAWVSLEPGDNSVQRFWCYILTALGQLHPDLQQLGEYWQKEQHPPDIENMLTQLINTTMALAQDTVLVLDDYHTISLPEIQQTLTFLLKHLPPCLHIILITRREPALPLARFRVQGKLTELRTNDLRFTEEEASLFLLQTMNLTLRPEDVLELRKRTEGWIAGLQLAALSLQERGSYTSIAQFIKTFSGLNRNVLNYLTDEVLQHLPEKVQNFLLQTSVLERLTASLCDAVTDTTESEAVLEWLEQNNLFLNALDNQQRWYRYDQLFLELLRYRLKQKYEALLPTLHRRAGLWYEQHGMDIEVIQHALLAEDMQWAAQLIERHAWNFIQNGEEFQVHSWLAHLPENTVSSRPMLAFLHAYTSFLQGEMDAYEQWLAQAEQVWQQEQNTQLLSGVCDLRARVALARGNGQQALQFAQQALAHLEKDTDSPFYCCALVHLGAGALLQGDLIQANHYLTEGYRLSHKYGYIPTALTAALYRGMLQKQQGNLRGALQTFQQIYAETGVGFLWSTATAHIQLADLYLEWNDLSTALAHMHQAQQLSQQLPTEDFKAADRYLVQARLAWLQEEHEQALTYLDQAEQSSQIFGPNPTFLARIVELRLQFLLQQKDHKAARQWLIQYTPSLTAATSNAEKEYWIMAQARLFITQSQGQAAIQLLETAYQDSYEHGHVKSQISLLTLLTLAYHSEGNTQATMQKLEQVLLLAEPGGYIRVFIDEGPIMAALLTELYSRYQRHTSADTTTVSLGYLYTLLSSFGTEAQPPRWLVSQDNDDELIDKLSEREYMVLGLIAEGLSNQEIAQKLVVTVSTIKTHLNNIYAKLHVHTRLQAVTRAYDIGVLRRSEVDTEPLAHPRITQHLP</sequence>
<evidence type="ECO:0000313" key="5">
    <source>
        <dbReference type="EMBL" id="GER88154.1"/>
    </source>
</evidence>
<dbReference type="Gene3D" id="1.25.40.10">
    <property type="entry name" value="Tetratricopeptide repeat domain"/>
    <property type="match status" value="1"/>
</dbReference>
<dbReference type="InterPro" id="IPR019734">
    <property type="entry name" value="TPR_rpt"/>
</dbReference>